<reference evidence="5 6" key="1">
    <citation type="submission" date="2019-08" db="EMBL/GenBank/DDBJ databases">
        <title>Draft genome sequences of two oriental melons (Cucumis melo L. var makuwa).</title>
        <authorList>
            <person name="Kwon S.-Y."/>
        </authorList>
    </citation>
    <scope>NUCLEOTIDE SEQUENCE [LARGE SCALE GENOMIC DNA]</scope>
    <source>
        <strain evidence="6">cv. Chang Bougi</strain>
        <strain evidence="5">cv. SW 3</strain>
        <tissue evidence="4">Leaf</tissue>
    </source>
</reference>
<sequence length="336" mass="38436">MKAKARACLHTAVSSVIFNKLMALESAKEIWEFLKSEYEGGERIKGMKVLNLMREFERMQIKDSKSITEYSDKLIGIANKERALGRDLSDSRLVQKILVSVPKRYEATIASLENTKDLSKLKVIEVVSVLQKQEQRRLMRQEGSIEGALKARMQQGEGGKEKKWKGNKGNGKSSTESLAKDVGSACKHYGKQNHPHFRCWRMPDVKCRRFYLLGHIERLCKAVTTQHGCTNHMTSYKDLFKDLDTSFKSRMKIGNGAYLEVKGKGTVSIESCAGTKLITEVLFVPEIDQNLNALFKIKMQHKSFSLDPLEEEEVAFKRLGNFHHKGLQYLQKMRWQ</sequence>
<name>A0A5D3C1N2_CUCMM</name>
<dbReference type="EMBL" id="SSTD01013924">
    <property type="protein sequence ID" value="TYK05275.1"/>
    <property type="molecule type" value="Genomic_DNA"/>
</dbReference>
<dbReference type="PANTHER" id="PTHR35317:SF24">
    <property type="entry name" value="RETROVIRUS-RELATED POL POLYPROTEIN FROM TRANSPOSON TNT 1-94"/>
    <property type="match status" value="1"/>
</dbReference>
<accession>A0A5D3C1N2</accession>
<dbReference type="Proteomes" id="UP000321947">
    <property type="component" value="Unassembled WGS sequence"/>
</dbReference>
<evidence type="ECO:0000313" key="4">
    <source>
        <dbReference type="EMBL" id="TYK05275.1"/>
    </source>
</evidence>
<evidence type="ECO:0000259" key="2">
    <source>
        <dbReference type="Pfam" id="PF22936"/>
    </source>
</evidence>
<evidence type="ECO:0000313" key="5">
    <source>
        <dbReference type="Proteomes" id="UP000321393"/>
    </source>
</evidence>
<evidence type="ECO:0000256" key="1">
    <source>
        <dbReference type="SAM" id="MobiDB-lite"/>
    </source>
</evidence>
<evidence type="ECO:0000313" key="3">
    <source>
        <dbReference type="EMBL" id="KAA0042872.1"/>
    </source>
</evidence>
<feature type="domain" description="Retrovirus-related Pol polyprotein from transposon TNT 1-94-like beta-barrel" evidence="2">
    <location>
        <begin position="227"/>
        <end position="296"/>
    </location>
</feature>
<evidence type="ECO:0000313" key="6">
    <source>
        <dbReference type="Proteomes" id="UP000321947"/>
    </source>
</evidence>
<comment type="caution">
    <text evidence="4">The sequence shown here is derived from an EMBL/GenBank/DDBJ whole genome shotgun (WGS) entry which is preliminary data.</text>
</comment>
<dbReference type="Pfam" id="PF22936">
    <property type="entry name" value="Pol_BBD"/>
    <property type="match status" value="1"/>
</dbReference>
<dbReference type="EMBL" id="SSTE01015921">
    <property type="protein sequence ID" value="KAA0042872.1"/>
    <property type="molecule type" value="Genomic_DNA"/>
</dbReference>
<dbReference type="InterPro" id="IPR054722">
    <property type="entry name" value="PolX-like_BBD"/>
</dbReference>
<gene>
    <name evidence="4" type="ORF">E5676_scaffold108G00920</name>
    <name evidence="3" type="ORF">E6C27_scaffold44G003870</name>
</gene>
<proteinExistence type="predicted"/>
<dbReference type="OrthoDB" id="1072921at2759"/>
<dbReference type="PANTHER" id="PTHR35317">
    <property type="entry name" value="OS04G0629600 PROTEIN"/>
    <property type="match status" value="1"/>
</dbReference>
<organism evidence="4 6">
    <name type="scientific">Cucumis melo var. makuwa</name>
    <name type="common">Oriental melon</name>
    <dbReference type="NCBI Taxonomy" id="1194695"/>
    <lineage>
        <taxon>Eukaryota</taxon>
        <taxon>Viridiplantae</taxon>
        <taxon>Streptophyta</taxon>
        <taxon>Embryophyta</taxon>
        <taxon>Tracheophyta</taxon>
        <taxon>Spermatophyta</taxon>
        <taxon>Magnoliopsida</taxon>
        <taxon>eudicotyledons</taxon>
        <taxon>Gunneridae</taxon>
        <taxon>Pentapetalae</taxon>
        <taxon>rosids</taxon>
        <taxon>fabids</taxon>
        <taxon>Cucurbitales</taxon>
        <taxon>Cucurbitaceae</taxon>
        <taxon>Benincaseae</taxon>
        <taxon>Cucumis</taxon>
    </lineage>
</organism>
<dbReference type="Proteomes" id="UP000321393">
    <property type="component" value="Unassembled WGS sequence"/>
</dbReference>
<protein>
    <submittedName>
        <fullName evidence="4">Retrovirus-related Pol polyprotein from transposon TNT 1-94</fullName>
    </submittedName>
</protein>
<feature type="region of interest" description="Disordered" evidence="1">
    <location>
        <begin position="152"/>
        <end position="177"/>
    </location>
</feature>
<dbReference type="AlphaFoldDB" id="A0A5D3C1N2"/>
<dbReference type="Pfam" id="PF14223">
    <property type="entry name" value="Retrotran_gag_2"/>
    <property type="match status" value="1"/>
</dbReference>